<proteinExistence type="predicted"/>
<organism evidence="4 5">
    <name type="scientific">Solea senegalensis</name>
    <name type="common">Senegalese sole</name>
    <dbReference type="NCBI Taxonomy" id="28829"/>
    <lineage>
        <taxon>Eukaryota</taxon>
        <taxon>Metazoa</taxon>
        <taxon>Chordata</taxon>
        <taxon>Craniata</taxon>
        <taxon>Vertebrata</taxon>
        <taxon>Euteleostomi</taxon>
        <taxon>Actinopterygii</taxon>
        <taxon>Neopterygii</taxon>
        <taxon>Teleostei</taxon>
        <taxon>Neoteleostei</taxon>
        <taxon>Acanthomorphata</taxon>
        <taxon>Carangaria</taxon>
        <taxon>Pleuronectiformes</taxon>
        <taxon>Pleuronectoidei</taxon>
        <taxon>Soleidae</taxon>
        <taxon>Solea</taxon>
    </lineage>
</organism>
<dbReference type="PANTHER" id="PTHR47308">
    <property type="entry name" value="NUCLEAR GTPASE SLIP-GC"/>
    <property type="match status" value="1"/>
</dbReference>
<name>A0AAV6PLS5_SOLSE</name>
<evidence type="ECO:0000313" key="4">
    <source>
        <dbReference type="EMBL" id="KAG7466699.1"/>
    </source>
</evidence>
<evidence type="ECO:0000256" key="2">
    <source>
        <dbReference type="SAM" id="MobiDB-lite"/>
    </source>
</evidence>
<feature type="region of interest" description="Disordered" evidence="2">
    <location>
        <begin position="94"/>
        <end position="174"/>
    </location>
</feature>
<evidence type="ECO:0000313" key="5">
    <source>
        <dbReference type="Proteomes" id="UP000693946"/>
    </source>
</evidence>
<evidence type="ECO:0000259" key="3">
    <source>
        <dbReference type="Pfam" id="PF00350"/>
    </source>
</evidence>
<dbReference type="InterPro" id="IPR053082">
    <property type="entry name" value="Nuclear_GTPase_SLIP-GC"/>
</dbReference>
<keyword evidence="5" id="KW-1185">Reference proteome</keyword>
<dbReference type="EMBL" id="JAGKHQ010000611">
    <property type="protein sequence ID" value="KAG7466699.1"/>
    <property type="molecule type" value="Genomic_DNA"/>
</dbReference>
<dbReference type="GO" id="GO:0003924">
    <property type="term" value="F:GTPase activity"/>
    <property type="evidence" value="ECO:0007669"/>
    <property type="project" value="TreeGrafter"/>
</dbReference>
<dbReference type="InterPro" id="IPR045063">
    <property type="entry name" value="Dynamin_N"/>
</dbReference>
<dbReference type="AlphaFoldDB" id="A0AAV6PLS5"/>
<dbReference type="PANTHER" id="PTHR47308:SF1">
    <property type="entry name" value="NUCLEAR GTPASE SLIP-GC"/>
    <property type="match status" value="1"/>
</dbReference>
<dbReference type="Pfam" id="PF00350">
    <property type="entry name" value="Dynamin_N"/>
    <property type="match status" value="1"/>
</dbReference>
<feature type="domain" description="Dynamin N-terminal" evidence="3">
    <location>
        <begin position="227"/>
        <end position="441"/>
    </location>
</feature>
<evidence type="ECO:0000256" key="1">
    <source>
        <dbReference type="SAM" id="Coils"/>
    </source>
</evidence>
<protein>
    <recommendedName>
        <fullName evidence="3">Dynamin N-terminal domain-containing protein</fullName>
    </recommendedName>
</protein>
<gene>
    <name evidence="4" type="ORF">JOB18_026811</name>
</gene>
<keyword evidence="1" id="KW-0175">Coiled coil</keyword>
<accession>A0AAV6PLS5</accession>
<dbReference type="Proteomes" id="UP000693946">
    <property type="component" value="Unassembled WGS sequence"/>
</dbReference>
<feature type="coiled-coil region" evidence="1">
    <location>
        <begin position="584"/>
        <end position="611"/>
    </location>
</feature>
<comment type="caution">
    <text evidence="4">The sequence shown here is derived from an EMBL/GenBank/DDBJ whole genome shotgun (WGS) entry which is preliminary data.</text>
</comment>
<sequence length="865" mass="98990">MDVKCDSDEAVRTRAACYCFSEFSDADFLLWDMDTFVKNKLHEWGLSKWIPNFEDEEINEQSFYLLDDGLIHQLIPKGGPRMIFKGKLKLLKETQNPPSNQEVVAAPPPEDKSMTPPPSFLEMVDSPPSATQTPPTPQEMLYSPPPVPSTSDRDDTGKRLLDPKEETPRKRQCVISPDSFSESVIRAGVRHTIDFVTEKLQNKDNTRLNAFLKDKIKDLMTEKRELVGVFGKTGAGKSSLINAVIEEKELLPSGDVDACTSVMIKLEANMDTPRYEAHIEFITPEEWKDELWSMENVLDEHDDDYSATKEKISALYEQDWKEISNGMDNKYFKEIPEFLQSRKKIIKCDSAKELAAKCVKYTRNDSNVEKCKELKRQYWPLVKCVTLRVPGNDLLQHVTIVDLPGTGDRNKSRDKMWKEIVGNCSTVWIVTETTRATAEKEPWEILENASSLMGNGGECQHIHFICTKSDQINDSDFKSRDEVRNRVLERNEKAKHGVMKQFSKENEIKKHFSDDSFKVFTVSSKEFLKNKYLERDETEIPQLQNFLKDLNDSHSETLNYVSGARGILSLIQGTRCMEVAGKKAEVYKELEEKMRDELDKVKKSVEEAHSAFESHLAEGVEESLRLCDKTMKSILEPPRTKGSSFHKILKYVVQNNGAYKSKKGKPKNLNEKLSSHLTDSIDAEFKKTFPNESNSGPFKNVIKEFSLNTETLIQKYDDVKLQLTFLKTEEDKLKLQLHKIVRDRKKKIYSSLTDTIEANMKTCYDEAKEICGPGSLLKMREIILTHVHGTRNTMFEMAKKNMLTQLDALKGEILKKLEETLMESIELALKTDSDSFPDVSGELNIVTKYYTHLEGRPEERPGPSN</sequence>
<reference evidence="4 5" key="1">
    <citation type="journal article" date="2021" name="Sci. Rep.">
        <title>Chromosome anchoring in Senegalese sole (Solea senegalensis) reveals sex-associated markers and genome rearrangements in flatfish.</title>
        <authorList>
            <person name="Guerrero-Cozar I."/>
            <person name="Gomez-Garrido J."/>
            <person name="Berbel C."/>
            <person name="Martinez-Blanch J.F."/>
            <person name="Alioto T."/>
            <person name="Claros M.G."/>
            <person name="Gagnaire P.A."/>
            <person name="Manchado M."/>
        </authorList>
    </citation>
    <scope>NUCLEOTIDE SEQUENCE [LARGE SCALE GENOMIC DNA]</scope>
    <source>
        <strain evidence="4">Sse05_10M</strain>
    </source>
</reference>
<feature type="compositionally biased region" description="Basic and acidic residues" evidence="2">
    <location>
        <begin position="151"/>
        <end position="169"/>
    </location>
</feature>